<name>A0A0S4IKQ3_BODSA</name>
<evidence type="ECO:0000256" key="3">
    <source>
        <dbReference type="ARBA" id="ARBA00022801"/>
    </source>
</evidence>
<dbReference type="PANTHER" id="PTHR12370">
    <property type="entry name" value="PHOSPHOLIPASE B-RELATED"/>
    <property type="match status" value="1"/>
</dbReference>
<comment type="function">
    <text evidence="7">Putative phospholipase.</text>
</comment>
<reference evidence="9" key="1">
    <citation type="submission" date="2015-09" db="EMBL/GenBank/DDBJ databases">
        <authorList>
            <consortium name="Pathogen Informatics"/>
        </authorList>
    </citation>
    <scope>NUCLEOTIDE SEQUENCE [LARGE SCALE GENOMIC DNA]</scope>
    <source>
        <strain evidence="9">Lake Konstanz</strain>
    </source>
</reference>
<keyword evidence="9" id="KW-1185">Reference proteome</keyword>
<dbReference type="PROSITE" id="PS51257">
    <property type="entry name" value="PROKAR_LIPOPROTEIN"/>
    <property type="match status" value="1"/>
</dbReference>
<comment type="similarity">
    <text evidence="1 7">Belongs to the phospholipase B-like family.</text>
</comment>
<dbReference type="AlphaFoldDB" id="A0A0S4IKQ3"/>
<evidence type="ECO:0000256" key="1">
    <source>
        <dbReference type="ARBA" id="ARBA00007835"/>
    </source>
</evidence>
<dbReference type="EMBL" id="CYKH01000060">
    <property type="protein sequence ID" value="CUE67223.1"/>
    <property type="molecule type" value="Genomic_DNA"/>
</dbReference>
<evidence type="ECO:0000256" key="5">
    <source>
        <dbReference type="ARBA" id="ARBA00023098"/>
    </source>
</evidence>
<evidence type="ECO:0000313" key="8">
    <source>
        <dbReference type="EMBL" id="CUE67223.1"/>
    </source>
</evidence>
<keyword evidence="5 7" id="KW-0443">Lipid metabolism</keyword>
<dbReference type="GO" id="GO:0004620">
    <property type="term" value="F:phospholipase activity"/>
    <property type="evidence" value="ECO:0007669"/>
    <property type="project" value="InterPro"/>
</dbReference>
<feature type="chain" id="PRO_5011330717" description="Phospholipase B-like" evidence="7">
    <location>
        <begin position="19"/>
        <end position="558"/>
    </location>
</feature>
<dbReference type="InterPro" id="IPR007000">
    <property type="entry name" value="PLipase_B-like"/>
</dbReference>
<dbReference type="EC" id="3.1.1.-" evidence="7"/>
<dbReference type="OMA" id="DIQNTGW"/>
<organism evidence="8 9">
    <name type="scientific">Bodo saltans</name>
    <name type="common">Flagellated protozoan</name>
    <dbReference type="NCBI Taxonomy" id="75058"/>
    <lineage>
        <taxon>Eukaryota</taxon>
        <taxon>Discoba</taxon>
        <taxon>Euglenozoa</taxon>
        <taxon>Kinetoplastea</taxon>
        <taxon>Metakinetoplastina</taxon>
        <taxon>Eubodonida</taxon>
        <taxon>Bodonidae</taxon>
        <taxon>Bodo</taxon>
    </lineage>
</organism>
<keyword evidence="2 7" id="KW-0732">Signal</keyword>
<sequence>MRVAIVLGALMLAGSCIATPTTPVRPNITGLTNYYLVQQNTTLQVLDQEPPFTTLVLAKGRYNTSSHATGWDYCQIQTDEASHDAYYYGGYLEGWLGSGSMSHTNWNITVAQNVSTWVDEHLGFMEAEAKAKEFSDPFWSQVGKLLRQMEGIADGFSAKTGISLTLKEVFLQNFGNEVGDVVTALQVQAGVQVKRTVADVANSMHCSALIKVTHDDIFVSHDTWSGFGGLGIRVYKVYKFGEVTVSMDSFPGIIASGTDWYLTSHELSIQETTNIVFNTSLYTAVVPKTVSEFLRVMTANYLATTGDQWSYYFANYNSGTYNNQYMVVDYKKFDSHGTTATLQDGLLWVAEQIPGDVEYADQTSVLRATGYWASYNINFYQRLYNVSGYEEMYQEQGNFWSYTKYARPEIFKRNQSLVHDDASMQRMMRYNNWATDEFSIIPNCVGAEPSCATRHTSMLTIASRGDLMPVYNTTAENIFVYGPLYTFVAQGCFGAIDSKIATYKTHLQMRGLVINGPTNDQQPTFSWGENVVCPADQQPSGSPSTYDFPWVEFFPSFI</sequence>
<dbReference type="Pfam" id="PF04916">
    <property type="entry name" value="Phospholip_B"/>
    <property type="match status" value="1"/>
</dbReference>
<evidence type="ECO:0000256" key="4">
    <source>
        <dbReference type="ARBA" id="ARBA00022963"/>
    </source>
</evidence>
<keyword evidence="6" id="KW-0325">Glycoprotein</keyword>
<dbReference type="GO" id="GO:0009395">
    <property type="term" value="P:phospholipid catabolic process"/>
    <property type="evidence" value="ECO:0007669"/>
    <property type="project" value="TreeGrafter"/>
</dbReference>
<keyword evidence="4 7" id="KW-0442">Lipid degradation</keyword>
<dbReference type="Proteomes" id="UP000051952">
    <property type="component" value="Unassembled WGS sequence"/>
</dbReference>
<keyword evidence="3 7" id="KW-0378">Hydrolase</keyword>
<dbReference type="VEuPathDB" id="TriTrypDB:BSAL_51335"/>
<evidence type="ECO:0000256" key="7">
    <source>
        <dbReference type="RuleBase" id="RU364138"/>
    </source>
</evidence>
<protein>
    <recommendedName>
        <fullName evidence="7">Phospholipase B-like</fullName>
        <ecNumber evidence="7">3.1.1.-</ecNumber>
    </recommendedName>
</protein>
<dbReference type="Gene3D" id="3.60.60.30">
    <property type="match status" value="1"/>
</dbReference>
<evidence type="ECO:0000256" key="6">
    <source>
        <dbReference type="ARBA" id="ARBA00023180"/>
    </source>
</evidence>
<accession>A0A0S4IKQ3</accession>
<evidence type="ECO:0000256" key="2">
    <source>
        <dbReference type="ARBA" id="ARBA00022729"/>
    </source>
</evidence>
<proteinExistence type="inferred from homology"/>
<dbReference type="PANTHER" id="PTHR12370:SF3">
    <property type="entry name" value="PHOSPHOLIPASE B-LIKE 2-RELATED"/>
    <property type="match status" value="1"/>
</dbReference>
<feature type="signal peptide" evidence="7">
    <location>
        <begin position="1"/>
        <end position="18"/>
    </location>
</feature>
<dbReference type="OrthoDB" id="443524at2759"/>
<gene>
    <name evidence="8" type="ORF">BSAL_51335</name>
</gene>
<dbReference type="GO" id="GO:0005576">
    <property type="term" value="C:extracellular region"/>
    <property type="evidence" value="ECO:0007669"/>
    <property type="project" value="TreeGrafter"/>
</dbReference>
<evidence type="ECO:0000313" key="9">
    <source>
        <dbReference type="Proteomes" id="UP000051952"/>
    </source>
</evidence>